<dbReference type="InterPro" id="IPR000792">
    <property type="entry name" value="Tscrpt_reg_LuxR_C"/>
</dbReference>
<protein>
    <submittedName>
        <fullName evidence="7">LuxR family two component transcriptional regulator</fullName>
    </submittedName>
</protein>
<dbReference type="PANTHER" id="PTHR44688:SF16">
    <property type="entry name" value="DNA-BINDING TRANSCRIPTIONAL ACTIVATOR DEVR_DOSR"/>
    <property type="match status" value="1"/>
</dbReference>
<dbReference type="Pfam" id="PF00072">
    <property type="entry name" value="Response_reg"/>
    <property type="match status" value="1"/>
</dbReference>
<dbReference type="Gene3D" id="1.10.10.10">
    <property type="entry name" value="Winged helix-like DNA-binding domain superfamily/Winged helix DNA-binding domain"/>
    <property type="match status" value="1"/>
</dbReference>
<evidence type="ECO:0000256" key="1">
    <source>
        <dbReference type="ARBA" id="ARBA00023015"/>
    </source>
</evidence>
<dbReference type="InterPro" id="IPR036388">
    <property type="entry name" value="WH-like_DNA-bd_sf"/>
</dbReference>
<dbReference type="InterPro" id="IPR001789">
    <property type="entry name" value="Sig_transdc_resp-reg_receiver"/>
</dbReference>
<dbReference type="PANTHER" id="PTHR44688">
    <property type="entry name" value="DNA-BINDING TRANSCRIPTIONAL ACTIVATOR DEVR_DOSR"/>
    <property type="match status" value="1"/>
</dbReference>
<feature type="modified residue" description="4-aspartylphosphate" evidence="4">
    <location>
        <position position="56"/>
    </location>
</feature>
<dbReference type="EMBL" id="QGGT01000003">
    <property type="protein sequence ID" value="PWK34094.1"/>
    <property type="molecule type" value="Genomic_DNA"/>
</dbReference>
<dbReference type="Proteomes" id="UP000245754">
    <property type="component" value="Unassembled WGS sequence"/>
</dbReference>
<accession>A0A316FA30</accession>
<feature type="domain" description="Response regulatory" evidence="6">
    <location>
        <begin position="6"/>
        <end position="118"/>
    </location>
</feature>
<dbReference type="SMART" id="SM00421">
    <property type="entry name" value="HTH_LUXR"/>
    <property type="match status" value="1"/>
</dbReference>
<feature type="domain" description="HTH luxR-type" evidence="5">
    <location>
        <begin position="134"/>
        <end position="199"/>
    </location>
</feature>
<sequence>MHARATVHIVDDDDSVRRALGRILTAHGHMVSTFGSAQAFLEEADLDAGPACVLLDLMMPGMDGLMLQRVLQRRVPVIFLSGHGDVTRAVQAMQAGAIEFLEKPVSDTDLLAAVEKGCVCAADLFARERELRILREKIDRLTPREREVLTWVVTGIRNKQVASELGTVEKTIKVHRAHVMQKLEVDSLPALVRIADRMGLCAARREPPWPRPGPRMG</sequence>
<dbReference type="InterPro" id="IPR016032">
    <property type="entry name" value="Sig_transdc_resp-reg_C-effctor"/>
</dbReference>
<dbReference type="SUPFAM" id="SSF46894">
    <property type="entry name" value="C-terminal effector domain of the bipartite response regulators"/>
    <property type="match status" value="1"/>
</dbReference>
<evidence type="ECO:0000256" key="2">
    <source>
        <dbReference type="ARBA" id="ARBA00023125"/>
    </source>
</evidence>
<dbReference type="GO" id="GO:0006355">
    <property type="term" value="P:regulation of DNA-templated transcription"/>
    <property type="evidence" value="ECO:0007669"/>
    <property type="project" value="InterPro"/>
</dbReference>
<evidence type="ECO:0000313" key="8">
    <source>
        <dbReference type="Proteomes" id="UP000245754"/>
    </source>
</evidence>
<evidence type="ECO:0000256" key="4">
    <source>
        <dbReference type="PROSITE-ProRule" id="PRU00169"/>
    </source>
</evidence>
<dbReference type="Gene3D" id="3.40.50.2300">
    <property type="match status" value="1"/>
</dbReference>
<keyword evidence="4" id="KW-0597">Phosphoprotein</keyword>
<name>A0A316FA30_9BURK</name>
<evidence type="ECO:0000259" key="6">
    <source>
        <dbReference type="PROSITE" id="PS50110"/>
    </source>
</evidence>
<keyword evidence="8" id="KW-1185">Reference proteome</keyword>
<dbReference type="GO" id="GO:0000160">
    <property type="term" value="P:phosphorelay signal transduction system"/>
    <property type="evidence" value="ECO:0007669"/>
    <property type="project" value="InterPro"/>
</dbReference>
<dbReference type="InterPro" id="IPR011006">
    <property type="entry name" value="CheY-like_superfamily"/>
</dbReference>
<evidence type="ECO:0000259" key="5">
    <source>
        <dbReference type="PROSITE" id="PS50043"/>
    </source>
</evidence>
<organism evidence="7 8">
    <name type="scientific">Cupriavidus plantarum</name>
    <dbReference type="NCBI Taxonomy" id="942865"/>
    <lineage>
        <taxon>Bacteria</taxon>
        <taxon>Pseudomonadati</taxon>
        <taxon>Pseudomonadota</taxon>
        <taxon>Betaproteobacteria</taxon>
        <taxon>Burkholderiales</taxon>
        <taxon>Burkholderiaceae</taxon>
        <taxon>Cupriavidus</taxon>
    </lineage>
</organism>
<gene>
    <name evidence="7" type="ORF">C7419_103413</name>
</gene>
<dbReference type="PROSITE" id="PS50043">
    <property type="entry name" value="HTH_LUXR_2"/>
    <property type="match status" value="1"/>
</dbReference>
<reference evidence="7 8" key="1">
    <citation type="submission" date="2018-05" db="EMBL/GenBank/DDBJ databases">
        <title>Genomic Encyclopedia of Type Strains, Phase IV (KMG-V): Genome sequencing to study the core and pangenomes of soil and plant-associated prokaryotes.</title>
        <authorList>
            <person name="Whitman W."/>
        </authorList>
    </citation>
    <scope>NUCLEOTIDE SEQUENCE [LARGE SCALE GENOMIC DNA]</scope>
    <source>
        <strain evidence="7 8">SLV-132</strain>
    </source>
</reference>
<evidence type="ECO:0000256" key="3">
    <source>
        <dbReference type="ARBA" id="ARBA00023163"/>
    </source>
</evidence>
<dbReference type="SMART" id="SM00448">
    <property type="entry name" value="REC"/>
    <property type="match status" value="1"/>
</dbReference>
<dbReference type="Pfam" id="PF00196">
    <property type="entry name" value="GerE"/>
    <property type="match status" value="1"/>
</dbReference>
<dbReference type="SUPFAM" id="SSF52172">
    <property type="entry name" value="CheY-like"/>
    <property type="match status" value="1"/>
</dbReference>
<dbReference type="GO" id="GO:0003677">
    <property type="term" value="F:DNA binding"/>
    <property type="evidence" value="ECO:0007669"/>
    <property type="project" value="UniProtKB-KW"/>
</dbReference>
<dbReference type="AlphaFoldDB" id="A0A316FA30"/>
<dbReference type="RefSeq" id="WP_109584150.1">
    <property type="nucleotide sequence ID" value="NZ_JBEFLL010000042.1"/>
</dbReference>
<evidence type="ECO:0000313" key="7">
    <source>
        <dbReference type="EMBL" id="PWK34094.1"/>
    </source>
</evidence>
<proteinExistence type="predicted"/>
<comment type="caution">
    <text evidence="7">The sequence shown here is derived from an EMBL/GenBank/DDBJ whole genome shotgun (WGS) entry which is preliminary data.</text>
</comment>
<dbReference type="CDD" id="cd06170">
    <property type="entry name" value="LuxR_C_like"/>
    <property type="match status" value="1"/>
</dbReference>
<dbReference type="PRINTS" id="PR00038">
    <property type="entry name" value="HTHLUXR"/>
</dbReference>
<keyword evidence="1" id="KW-0805">Transcription regulation</keyword>
<dbReference type="PROSITE" id="PS50110">
    <property type="entry name" value="RESPONSE_REGULATORY"/>
    <property type="match status" value="1"/>
</dbReference>
<keyword evidence="3" id="KW-0804">Transcription</keyword>
<keyword evidence="2" id="KW-0238">DNA-binding</keyword>